<comment type="caution">
    <text evidence="2">The sequence shown here is derived from an EMBL/GenBank/DDBJ whole genome shotgun (WGS) entry which is preliminary data.</text>
</comment>
<feature type="region of interest" description="Disordered" evidence="1">
    <location>
        <begin position="54"/>
        <end position="81"/>
    </location>
</feature>
<evidence type="ECO:0000313" key="2">
    <source>
        <dbReference type="EMBL" id="GAA2149721.1"/>
    </source>
</evidence>
<protein>
    <submittedName>
        <fullName evidence="2">Uncharacterized protein</fullName>
    </submittedName>
</protein>
<reference evidence="3" key="1">
    <citation type="journal article" date="2019" name="Int. J. Syst. Evol. Microbiol.">
        <title>The Global Catalogue of Microorganisms (GCM) 10K type strain sequencing project: providing services to taxonomists for standard genome sequencing and annotation.</title>
        <authorList>
            <consortium name="The Broad Institute Genomics Platform"/>
            <consortium name="The Broad Institute Genome Sequencing Center for Infectious Disease"/>
            <person name="Wu L."/>
            <person name="Ma J."/>
        </authorList>
    </citation>
    <scope>NUCLEOTIDE SEQUENCE [LARGE SCALE GENOMIC DNA]</scope>
    <source>
        <strain evidence="3">JCM 16022</strain>
    </source>
</reference>
<gene>
    <name evidence="2" type="ORF">GCM10009844_29700</name>
</gene>
<dbReference type="EMBL" id="BAAAQR010000009">
    <property type="protein sequence ID" value="GAA2149721.1"/>
    <property type="molecule type" value="Genomic_DNA"/>
</dbReference>
<proteinExistence type="predicted"/>
<keyword evidence="3" id="KW-1185">Reference proteome</keyword>
<organism evidence="2 3">
    <name type="scientific">Nocardioides koreensis</name>
    <dbReference type="NCBI Taxonomy" id="433651"/>
    <lineage>
        <taxon>Bacteria</taxon>
        <taxon>Bacillati</taxon>
        <taxon>Actinomycetota</taxon>
        <taxon>Actinomycetes</taxon>
        <taxon>Propionibacteriales</taxon>
        <taxon>Nocardioidaceae</taxon>
        <taxon>Nocardioides</taxon>
    </lineage>
</organism>
<accession>A0ABP5LNB8</accession>
<dbReference type="Proteomes" id="UP001501771">
    <property type="component" value="Unassembled WGS sequence"/>
</dbReference>
<name>A0ABP5LNB8_9ACTN</name>
<sequence length="81" mass="9052">MDVGVAADAPVVPVERSTVGRLRSREGRHRDGTRISLPLEELVEIGILELPQPHAHVDHPRHSHPKARLQPAGRPIHFRRA</sequence>
<evidence type="ECO:0000256" key="1">
    <source>
        <dbReference type="SAM" id="MobiDB-lite"/>
    </source>
</evidence>
<evidence type="ECO:0000313" key="3">
    <source>
        <dbReference type="Proteomes" id="UP001501771"/>
    </source>
</evidence>